<accession>A0A4Y2TPI6</accession>
<proteinExistence type="predicted"/>
<dbReference type="Proteomes" id="UP000499080">
    <property type="component" value="Unassembled WGS sequence"/>
</dbReference>
<name>A0A4Y2TPI6_ARAVE</name>
<gene>
    <name evidence="1" type="ORF">AVEN_4458_1</name>
</gene>
<evidence type="ECO:0000313" key="2">
    <source>
        <dbReference type="Proteomes" id="UP000499080"/>
    </source>
</evidence>
<protein>
    <submittedName>
        <fullName evidence="1">Uncharacterized protein</fullName>
    </submittedName>
</protein>
<evidence type="ECO:0000313" key="1">
    <source>
        <dbReference type="EMBL" id="GBO01634.1"/>
    </source>
</evidence>
<comment type="caution">
    <text evidence="1">The sequence shown here is derived from an EMBL/GenBank/DDBJ whole genome shotgun (WGS) entry which is preliminary data.</text>
</comment>
<keyword evidence="2" id="KW-1185">Reference proteome</keyword>
<sequence>MWGACSGERRSHGAVLIHEGSVHCQDTPGAFRHEHVGRCSVKTHRAVFPSRHMGGRCSPDHGAAFSLQDTWGSVCQRHAHGMAFKPRTHRTRSVKTHAGRYSEHMGRYSVRTYLWDSVIRNKDAWRSVSHILEQRSVKTHGTLFCLRHTGRRSVKTKWGSVLMFKTHGVWGDGKTLGRRSSKTHLVALSSHMEQGSVPKHGAVILSKTHWAAFTSQTHVGAVFWRERPARHYSRRICWR</sequence>
<reference evidence="1 2" key="1">
    <citation type="journal article" date="2019" name="Sci. Rep.">
        <title>Orb-weaving spider Araneus ventricosus genome elucidates the spidroin gene catalogue.</title>
        <authorList>
            <person name="Kono N."/>
            <person name="Nakamura H."/>
            <person name="Ohtoshi R."/>
            <person name="Moran D.A.P."/>
            <person name="Shinohara A."/>
            <person name="Yoshida Y."/>
            <person name="Fujiwara M."/>
            <person name="Mori M."/>
            <person name="Tomita M."/>
            <person name="Arakawa K."/>
        </authorList>
    </citation>
    <scope>NUCLEOTIDE SEQUENCE [LARGE SCALE GENOMIC DNA]</scope>
</reference>
<organism evidence="1 2">
    <name type="scientific">Araneus ventricosus</name>
    <name type="common">Orbweaver spider</name>
    <name type="synonym">Epeira ventricosa</name>
    <dbReference type="NCBI Taxonomy" id="182803"/>
    <lineage>
        <taxon>Eukaryota</taxon>
        <taxon>Metazoa</taxon>
        <taxon>Ecdysozoa</taxon>
        <taxon>Arthropoda</taxon>
        <taxon>Chelicerata</taxon>
        <taxon>Arachnida</taxon>
        <taxon>Araneae</taxon>
        <taxon>Araneomorphae</taxon>
        <taxon>Entelegynae</taxon>
        <taxon>Araneoidea</taxon>
        <taxon>Araneidae</taxon>
        <taxon>Araneus</taxon>
    </lineage>
</organism>
<dbReference type="AlphaFoldDB" id="A0A4Y2TPI6"/>
<dbReference type="EMBL" id="BGPR01029689">
    <property type="protein sequence ID" value="GBO01634.1"/>
    <property type="molecule type" value="Genomic_DNA"/>
</dbReference>